<dbReference type="EMBL" id="JAEPRD010000006">
    <property type="protein sequence ID" value="KAG2212277.1"/>
    <property type="molecule type" value="Genomic_DNA"/>
</dbReference>
<gene>
    <name evidence="2" type="ORF">INT47_001636</name>
</gene>
<evidence type="ECO:0000313" key="2">
    <source>
        <dbReference type="EMBL" id="KAG2212277.1"/>
    </source>
</evidence>
<keyword evidence="3" id="KW-1185">Reference proteome</keyword>
<dbReference type="AlphaFoldDB" id="A0A8H7RL91"/>
<feature type="region of interest" description="Disordered" evidence="1">
    <location>
        <begin position="1"/>
        <end position="21"/>
    </location>
</feature>
<protein>
    <submittedName>
        <fullName evidence="2">Uncharacterized protein</fullName>
    </submittedName>
</protein>
<evidence type="ECO:0000256" key="1">
    <source>
        <dbReference type="SAM" id="MobiDB-lite"/>
    </source>
</evidence>
<proteinExistence type="predicted"/>
<accession>A0A8H7RL91</accession>
<evidence type="ECO:0000313" key="3">
    <source>
        <dbReference type="Proteomes" id="UP000603453"/>
    </source>
</evidence>
<dbReference type="OrthoDB" id="2288617at2759"/>
<organism evidence="2 3">
    <name type="scientific">Mucor saturninus</name>
    <dbReference type="NCBI Taxonomy" id="64648"/>
    <lineage>
        <taxon>Eukaryota</taxon>
        <taxon>Fungi</taxon>
        <taxon>Fungi incertae sedis</taxon>
        <taxon>Mucoromycota</taxon>
        <taxon>Mucoromycotina</taxon>
        <taxon>Mucoromycetes</taxon>
        <taxon>Mucorales</taxon>
        <taxon>Mucorineae</taxon>
        <taxon>Mucoraceae</taxon>
        <taxon>Mucor</taxon>
    </lineage>
</organism>
<dbReference type="Proteomes" id="UP000603453">
    <property type="component" value="Unassembled WGS sequence"/>
</dbReference>
<name>A0A8H7RL91_9FUNG</name>
<sequence>MTDSIHFPPASKHSKLSACPTTKVPQGTDWIYQDCFNQMLHDNSIQHVYPTGTTFSEGLNAVARKSSFEWDGHIDYSFCATHDEESSLPDLDNSDEEDPIGTSSEFSEMFDVAPVLIESSCTTSTEYPLSFRENSDTIITQALKKRKSTSSFRSLKSFISVFSTSKKLKLDASPTRLFQFFKRR</sequence>
<comment type="caution">
    <text evidence="2">The sequence shown here is derived from an EMBL/GenBank/DDBJ whole genome shotgun (WGS) entry which is preliminary data.</text>
</comment>
<reference evidence="2" key="1">
    <citation type="submission" date="2020-12" db="EMBL/GenBank/DDBJ databases">
        <title>Metabolic potential, ecology and presence of endohyphal bacteria is reflected in genomic diversity of Mucoromycotina.</title>
        <authorList>
            <person name="Muszewska A."/>
            <person name="Okrasinska A."/>
            <person name="Steczkiewicz K."/>
            <person name="Drgas O."/>
            <person name="Orlowska M."/>
            <person name="Perlinska-Lenart U."/>
            <person name="Aleksandrzak-Piekarczyk T."/>
            <person name="Szatraj K."/>
            <person name="Zielenkiewicz U."/>
            <person name="Pilsyk S."/>
            <person name="Malc E."/>
            <person name="Mieczkowski P."/>
            <person name="Kruszewska J.S."/>
            <person name="Biernat P."/>
            <person name="Pawlowska J."/>
        </authorList>
    </citation>
    <scope>NUCLEOTIDE SEQUENCE</scope>
    <source>
        <strain evidence="2">WA0000017839</strain>
    </source>
</reference>